<sequence>MVSDERVRLINCATLPHFNLSLAQVKTSPFCATLKSRGDGRVSNRQVWIHRELTVTDLHTGGSGHAVALYWTKAAVEFGRPVCV</sequence>
<name>A0AAE0ZKM9_9GAST</name>
<dbReference type="AlphaFoldDB" id="A0AAE0ZKM9"/>
<organism evidence="1 2">
    <name type="scientific">Elysia crispata</name>
    <name type="common">lettuce slug</name>
    <dbReference type="NCBI Taxonomy" id="231223"/>
    <lineage>
        <taxon>Eukaryota</taxon>
        <taxon>Metazoa</taxon>
        <taxon>Spiralia</taxon>
        <taxon>Lophotrochozoa</taxon>
        <taxon>Mollusca</taxon>
        <taxon>Gastropoda</taxon>
        <taxon>Heterobranchia</taxon>
        <taxon>Euthyneura</taxon>
        <taxon>Panpulmonata</taxon>
        <taxon>Sacoglossa</taxon>
        <taxon>Placobranchoidea</taxon>
        <taxon>Plakobranchidae</taxon>
        <taxon>Elysia</taxon>
    </lineage>
</organism>
<comment type="caution">
    <text evidence="1">The sequence shown here is derived from an EMBL/GenBank/DDBJ whole genome shotgun (WGS) entry which is preliminary data.</text>
</comment>
<keyword evidence="2" id="KW-1185">Reference proteome</keyword>
<accession>A0AAE0ZKM9</accession>
<protein>
    <submittedName>
        <fullName evidence="1">Uncharacterized protein</fullName>
    </submittedName>
</protein>
<dbReference type="EMBL" id="JAWDGP010003771">
    <property type="protein sequence ID" value="KAK3771095.1"/>
    <property type="molecule type" value="Genomic_DNA"/>
</dbReference>
<gene>
    <name evidence="1" type="ORF">RRG08_034113</name>
</gene>
<evidence type="ECO:0000313" key="2">
    <source>
        <dbReference type="Proteomes" id="UP001283361"/>
    </source>
</evidence>
<evidence type="ECO:0000313" key="1">
    <source>
        <dbReference type="EMBL" id="KAK3771095.1"/>
    </source>
</evidence>
<dbReference type="Proteomes" id="UP001283361">
    <property type="component" value="Unassembled WGS sequence"/>
</dbReference>
<proteinExistence type="predicted"/>
<reference evidence="1" key="1">
    <citation type="journal article" date="2023" name="G3 (Bethesda)">
        <title>A reference genome for the long-term kleptoplast-retaining sea slug Elysia crispata morphotype clarki.</title>
        <authorList>
            <person name="Eastman K.E."/>
            <person name="Pendleton A.L."/>
            <person name="Shaikh M.A."/>
            <person name="Suttiyut T."/>
            <person name="Ogas R."/>
            <person name="Tomko P."/>
            <person name="Gavelis G."/>
            <person name="Widhalm J.R."/>
            <person name="Wisecaver J.H."/>
        </authorList>
    </citation>
    <scope>NUCLEOTIDE SEQUENCE</scope>
    <source>
        <strain evidence="1">ECLA1</strain>
    </source>
</reference>